<reference evidence="4 5" key="1">
    <citation type="journal article" date="2018" name="Mol. Plant">
        <title>The genome of Artemisia annua provides insight into the evolution of Asteraceae family and artemisinin biosynthesis.</title>
        <authorList>
            <person name="Shen Q."/>
            <person name="Zhang L."/>
            <person name="Liao Z."/>
            <person name="Wang S."/>
            <person name="Yan T."/>
            <person name="Shi P."/>
            <person name="Liu M."/>
            <person name="Fu X."/>
            <person name="Pan Q."/>
            <person name="Wang Y."/>
            <person name="Lv Z."/>
            <person name="Lu X."/>
            <person name="Zhang F."/>
            <person name="Jiang W."/>
            <person name="Ma Y."/>
            <person name="Chen M."/>
            <person name="Hao X."/>
            <person name="Li L."/>
            <person name="Tang Y."/>
            <person name="Lv G."/>
            <person name="Zhou Y."/>
            <person name="Sun X."/>
            <person name="Brodelius P.E."/>
            <person name="Rose J.K.C."/>
            <person name="Tang K."/>
        </authorList>
    </citation>
    <scope>NUCLEOTIDE SEQUENCE [LARGE SCALE GENOMIC DNA]</scope>
    <source>
        <strain evidence="5">cv. Huhao1</strain>
        <tissue evidence="4">Leaf</tissue>
    </source>
</reference>
<dbReference type="PROSITE" id="PS50802">
    <property type="entry name" value="OTU"/>
    <property type="match status" value="2"/>
</dbReference>
<dbReference type="CDD" id="cd22771">
    <property type="entry name" value="OTU_plant_OTU7-like"/>
    <property type="match status" value="2"/>
</dbReference>
<proteinExistence type="inferred from homology"/>
<dbReference type="SUPFAM" id="SSF54001">
    <property type="entry name" value="Cysteine proteinases"/>
    <property type="match status" value="2"/>
</dbReference>
<keyword evidence="5" id="KW-1185">Reference proteome</keyword>
<name>A0A2U1LPU2_ARTAN</name>
<dbReference type="InterPro" id="IPR003323">
    <property type="entry name" value="OTU_dom"/>
</dbReference>
<dbReference type="InterPro" id="IPR004027">
    <property type="entry name" value="SEC_C_motif"/>
</dbReference>
<dbReference type="GO" id="GO:0004843">
    <property type="term" value="F:cysteine-type deubiquitinase activity"/>
    <property type="evidence" value="ECO:0007669"/>
    <property type="project" value="TreeGrafter"/>
</dbReference>
<comment type="caution">
    <text evidence="4">The sequence shown here is derived from an EMBL/GenBank/DDBJ whole genome shotgun (WGS) entry which is preliminary data.</text>
</comment>
<dbReference type="AlphaFoldDB" id="A0A2U1LPU2"/>
<gene>
    <name evidence="4" type="ORF">CTI12_AA466820</name>
</gene>
<feature type="compositionally biased region" description="Basic residues" evidence="2">
    <location>
        <begin position="1"/>
        <end position="11"/>
    </location>
</feature>
<organism evidence="4 5">
    <name type="scientific">Artemisia annua</name>
    <name type="common">Sweet wormwood</name>
    <dbReference type="NCBI Taxonomy" id="35608"/>
    <lineage>
        <taxon>Eukaryota</taxon>
        <taxon>Viridiplantae</taxon>
        <taxon>Streptophyta</taxon>
        <taxon>Embryophyta</taxon>
        <taxon>Tracheophyta</taxon>
        <taxon>Spermatophyta</taxon>
        <taxon>Magnoliopsida</taxon>
        <taxon>eudicotyledons</taxon>
        <taxon>Gunneridae</taxon>
        <taxon>Pentapetalae</taxon>
        <taxon>asterids</taxon>
        <taxon>campanulids</taxon>
        <taxon>Asterales</taxon>
        <taxon>Asteraceae</taxon>
        <taxon>Asteroideae</taxon>
        <taxon>Anthemideae</taxon>
        <taxon>Artemisiinae</taxon>
        <taxon>Artemisia</taxon>
    </lineage>
</organism>
<evidence type="ECO:0000256" key="1">
    <source>
        <dbReference type="ARBA" id="ARBA00010407"/>
    </source>
</evidence>
<dbReference type="EMBL" id="PKPP01008323">
    <property type="protein sequence ID" value="PWA50994.1"/>
    <property type="molecule type" value="Genomic_DNA"/>
</dbReference>
<dbReference type="Pfam" id="PF02338">
    <property type="entry name" value="OTU"/>
    <property type="match status" value="2"/>
</dbReference>
<dbReference type="Gene3D" id="3.90.70.80">
    <property type="match status" value="2"/>
</dbReference>
<feature type="domain" description="OTU" evidence="3">
    <location>
        <begin position="203"/>
        <end position="327"/>
    </location>
</feature>
<dbReference type="Pfam" id="PF02810">
    <property type="entry name" value="SEC-C"/>
    <property type="match status" value="1"/>
</dbReference>
<dbReference type="FunFam" id="3.90.70.80:FF:000009">
    <property type="entry name" value="OTU domain-containing protein 3"/>
    <property type="match status" value="2"/>
</dbReference>
<dbReference type="PANTHER" id="PTHR12419">
    <property type="entry name" value="OTU DOMAIN CONTAINING PROTEIN"/>
    <property type="match status" value="1"/>
</dbReference>
<comment type="similarity">
    <text evidence="1">Belongs to the peptidase C85 family.</text>
</comment>
<dbReference type="OrthoDB" id="415023at2759"/>
<feature type="domain" description="OTU" evidence="3">
    <location>
        <begin position="43"/>
        <end position="167"/>
    </location>
</feature>
<evidence type="ECO:0000313" key="4">
    <source>
        <dbReference type="EMBL" id="PWA50994.1"/>
    </source>
</evidence>
<dbReference type="PANTHER" id="PTHR12419:SF7">
    <property type="entry name" value="OTU DOMAIN-CONTAINING PROTEIN 3"/>
    <property type="match status" value="1"/>
</dbReference>
<dbReference type="STRING" id="35608.A0A2U1LPU2"/>
<dbReference type="InterPro" id="IPR038765">
    <property type="entry name" value="Papain-like_cys_pep_sf"/>
</dbReference>
<dbReference type="GO" id="GO:0016579">
    <property type="term" value="P:protein deubiquitination"/>
    <property type="evidence" value="ECO:0007669"/>
    <property type="project" value="TreeGrafter"/>
</dbReference>
<protein>
    <submittedName>
        <fullName evidence="4">Ovarian tumor, otubain</fullName>
    </submittedName>
</protein>
<feature type="region of interest" description="Disordered" evidence="2">
    <location>
        <begin position="1"/>
        <end position="29"/>
    </location>
</feature>
<evidence type="ECO:0000256" key="2">
    <source>
        <dbReference type="SAM" id="MobiDB-lite"/>
    </source>
</evidence>
<sequence length="551" mass="61892">MVKTKINKKSKPNNNNKQQHNGKKNGKKSDISEFRAQLDALGLKIIEVTADGNCFFRSLADQLDGDEDKHEKYRKMVVQYIMKNRENFEPFIEDEVPFDEYCQSMEKDGTWAGNMELQAASLVTHSNICIHLKSSPRWYIKNFGDHDAQMIHLSYHDWEHYNSVRSKEDTCDGPARPIIIKGKKNGKKSDISEFRAQLDALGLKIIEVTADGNCFFRSLADQLDGDEDKHEKYRKMVVQYIMKNRENFEPFIEDEVPFDEYCQSMEKDGTWAGNMELQAASLVTHSNICIHLKSSPRWYIKNFGDHDAQMIHLSYHDWEHYNSVRSKEDTCDGPARPIIIKADADLTVKSHQANGAVSKAKDRPAESNVLADSIRTVQVGSGCENEEKIQQVLLLVDGDVDAAIEFIIADQVAEESFFENDRVSFSESTSHECSSNDFPEHAGRCGEKIKNKNIKEIQTCSSTGRKNDKTNSLLDEKKIPRNKACPCGSKKKHKSCCGTASGRSSTVAVNNTVDYGKGKIDKKQGKKGGSANLTVLHGSDGVSPDMGALCI</sequence>
<accession>A0A2U1LPU2</accession>
<dbReference type="InterPro" id="IPR050704">
    <property type="entry name" value="Peptidase_C85-like"/>
</dbReference>
<evidence type="ECO:0000313" key="5">
    <source>
        <dbReference type="Proteomes" id="UP000245207"/>
    </source>
</evidence>
<evidence type="ECO:0000259" key="3">
    <source>
        <dbReference type="PROSITE" id="PS50802"/>
    </source>
</evidence>
<dbReference type="Proteomes" id="UP000245207">
    <property type="component" value="Unassembled WGS sequence"/>
</dbReference>
<dbReference type="Gene3D" id="3.10.450.50">
    <property type="match status" value="1"/>
</dbReference>